<evidence type="ECO:0000256" key="8">
    <source>
        <dbReference type="SAM" id="MobiDB-lite"/>
    </source>
</evidence>
<dbReference type="PANTHER" id="PTHR13367:SF34">
    <property type="match status" value="1"/>
</dbReference>
<feature type="region of interest" description="Disordered" evidence="8">
    <location>
        <begin position="188"/>
        <end position="207"/>
    </location>
</feature>
<evidence type="ECO:0000256" key="6">
    <source>
        <dbReference type="ARBA" id="ARBA00022807"/>
    </source>
</evidence>
<dbReference type="PANTHER" id="PTHR13367">
    <property type="entry name" value="UBIQUITIN THIOESTERASE"/>
    <property type="match status" value="1"/>
</dbReference>
<keyword evidence="4" id="KW-0833">Ubl conjugation pathway</keyword>
<feature type="coiled-coil region" evidence="7">
    <location>
        <begin position="584"/>
        <end position="611"/>
    </location>
</feature>
<evidence type="ECO:0000256" key="7">
    <source>
        <dbReference type="SAM" id="Coils"/>
    </source>
</evidence>
<keyword evidence="3" id="KW-0645">Protease</keyword>
<keyword evidence="7" id="KW-0175">Coiled coil</keyword>
<dbReference type="Proteomes" id="UP000294847">
    <property type="component" value="Chromosome 3"/>
</dbReference>
<comment type="catalytic activity">
    <reaction evidence="1">
        <text>Thiol-dependent hydrolysis of ester, thioester, amide, peptide and isopeptide bonds formed by the C-terminal Gly of ubiquitin (a 76-residue protein attached to proteins as an intracellular targeting signal).</text>
        <dbReference type="EC" id="3.4.19.12"/>
    </reaction>
</comment>
<name>A0A4P7N7W6_PYROR</name>
<evidence type="ECO:0000313" key="10">
    <source>
        <dbReference type="EMBL" id="QBZ58563.1"/>
    </source>
</evidence>
<keyword evidence="6" id="KW-0788">Thiol protease</keyword>
<keyword evidence="5" id="KW-0378">Hydrolase</keyword>
<evidence type="ECO:0000256" key="5">
    <source>
        <dbReference type="ARBA" id="ARBA00022801"/>
    </source>
</evidence>
<evidence type="ECO:0000256" key="3">
    <source>
        <dbReference type="ARBA" id="ARBA00022670"/>
    </source>
</evidence>
<organism evidence="10 11">
    <name type="scientific">Pyricularia oryzae</name>
    <name type="common">Rice blast fungus</name>
    <name type="synonym">Magnaporthe oryzae</name>
    <dbReference type="NCBI Taxonomy" id="318829"/>
    <lineage>
        <taxon>Eukaryota</taxon>
        <taxon>Fungi</taxon>
        <taxon>Dikarya</taxon>
        <taxon>Ascomycota</taxon>
        <taxon>Pezizomycotina</taxon>
        <taxon>Sordariomycetes</taxon>
        <taxon>Sordariomycetidae</taxon>
        <taxon>Magnaporthales</taxon>
        <taxon>Pyriculariaceae</taxon>
        <taxon>Pyricularia</taxon>
    </lineage>
</organism>
<gene>
    <name evidence="10" type="ORF">PoMZ_03518</name>
</gene>
<protein>
    <recommendedName>
        <fullName evidence="2">ubiquitinyl hydrolase 1</fullName>
        <ecNumber evidence="2">3.4.19.12</ecNumber>
    </recommendedName>
</protein>
<evidence type="ECO:0000259" key="9">
    <source>
        <dbReference type="Pfam" id="PF20255"/>
    </source>
</evidence>
<evidence type="ECO:0000313" key="11">
    <source>
        <dbReference type="Proteomes" id="UP000294847"/>
    </source>
</evidence>
<accession>A0A4P7N7W6</accession>
<dbReference type="Pfam" id="PF20255">
    <property type="entry name" value="DUF6606"/>
    <property type="match status" value="1"/>
</dbReference>
<feature type="domain" description="DUF6606" evidence="9">
    <location>
        <begin position="18"/>
        <end position="290"/>
    </location>
</feature>
<dbReference type="GO" id="GO:0006508">
    <property type="term" value="P:proteolysis"/>
    <property type="evidence" value="ECO:0007669"/>
    <property type="project" value="UniProtKB-KW"/>
</dbReference>
<evidence type="ECO:0000256" key="1">
    <source>
        <dbReference type="ARBA" id="ARBA00000707"/>
    </source>
</evidence>
<dbReference type="EC" id="3.4.19.12" evidence="2"/>
<dbReference type="GO" id="GO:0004843">
    <property type="term" value="F:cysteine-type deubiquitinase activity"/>
    <property type="evidence" value="ECO:0007669"/>
    <property type="project" value="UniProtKB-EC"/>
</dbReference>
<dbReference type="InterPro" id="IPR051346">
    <property type="entry name" value="OTU_Deubiquitinase"/>
</dbReference>
<evidence type="ECO:0000256" key="2">
    <source>
        <dbReference type="ARBA" id="ARBA00012759"/>
    </source>
</evidence>
<dbReference type="EMBL" id="CP034206">
    <property type="protein sequence ID" value="QBZ58563.1"/>
    <property type="molecule type" value="Genomic_DNA"/>
</dbReference>
<proteinExistence type="predicted"/>
<feature type="compositionally biased region" description="Basic and acidic residues" evidence="8">
    <location>
        <begin position="191"/>
        <end position="207"/>
    </location>
</feature>
<reference evidence="10 11" key="1">
    <citation type="journal article" date="2019" name="Mol. Biol. Evol.">
        <title>Blast fungal genomes show frequent chromosomal changes, gene gains and losses, and effector gene turnover.</title>
        <authorList>
            <person name="Gomez Luciano L.B."/>
            <person name="Jason Tsai I."/>
            <person name="Chuma I."/>
            <person name="Tosa Y."/>
            <person name="Chen Y.H."/>
            <person name="Li J.Y."/>
            <person name="Li M.Y."/>
            <person name="Jade Lu M.Y."/>
            <person name="Nakayashiki H."/>
            <person name="Li W.H."/>
        </authorList>
    </citation>
    <scope>NUCLEOTIDE SEQUENCE [LARGE SCALE GENOMIC DNA]</scope>
    <source>
        <strain evidence="10">MZ5-1-6</strain>
    </source>
</reference>
<evidence type="ECO:0000256" key="4">
    <source>
        <dbReference type="ARBA" id="ARBA00022786"/>
    </source>
</evidence>
<dbReference type="InterPro" id="IPR046541">
    <property type="entry name" value="DUF6606"/>
</dbReference>
<sequence length="1505" mass="170281">MSKLKVNAELALNDLLYLVHHVFLPPKLPSGDDCSAKKEAAMLSTVHDALVDFMGCVSPDQRAVVASVVSMVQATIDVRSQGTVHLDEGELNRNLLDMVDGKLGSVTLHIVKQNAGVIITRNLDKMQLDLFELSPLNKHTMASPGRLRRYFPGVAIDMRTEDFVSKTDFVSSISSMLYKLASSITPGSQPKVKEAGQYHDEQRDTPSPHHVTEFITAFLGPVTQPVKDAGLWKNTRDEIMWDDERMPWRRSPLWLLLRVTMQLIYSRQSPNDGWLTYKAFILYFSAQILHIATDICLGSDYLEIMRLKVARRRFKLTATQDSSSQSTLPEAVIKVVDDALIGAINELRLRRQQISVSLTPPKNLLRLEKLHLEEDVLHTLPMLDSFLESISDREQLSIQGIFSKSNYISALPHDVLPSISAMGMPGDYDLFNIHSVEAWVASHLEGWTGKHIDEEDTCSRLSTLICDYQSTANEVYRANPEAVSMTVLTIMELWIACDKSAISHNPLLREYNPQIPMHLLQSVVLPFSRDMIRLQKVELYLCQRSQDADGKLPYIFDSFGHPQSFAVRHYARSWALQTSLSLIEDQATKNREKKKQELSEIKAQYSSLKGDYERLDCDKVFGVSRYGRPYTSHPSWCQRWATYKKMDSLEIDIYEWPLPQEPLKAQSTVFKLQLPRHFAAWRDATLLVQLKVFCCEYNGSGDRRTDQNDLFKYEALSKHLSWPPGANRIVLSSSTKPHFRTHRRTVPVNLSVTNSDVCLNNGMTYHLFDDATSTKSDLSQRKVLDTLSRSCTYQSAVDSLNKFLYRPSMRPDGLSSNTVIANQSEAPDHISVSEFKSLCSLPSGNKLQWQNILLQLSMPEVDFRKPETSFALWQVMYQAGPPSDSTTHDEKADRDLRQGHFTVNDETFCHELINRLRHACARVKQNWESCQALANFAAVATRACMSAQECLKPGVYDEGSIMAFFVARWRRLCHRALSFMTLAAGALENNPFDHAIHQYWPVYQAGKDWKPVKSVRYWIGSEISGIHGRSLPVHYNLLTGELLVNGVPLSRVSAEYEAHPSYQLLFGESILDVMPSNSPGMQFSAKALVPRRSERQGVIVAAEKEEEDKGGRSVIWQLVPSRVFGQLLPASFVDSQFHWYDPLSETIEFRPLGTQWTSSPQNWVLFKYGEMWKLRNATHQLVSRSSGALRAMAAIFHPLEDLSCLHVSVATNSSILDIDLPRLHLGFSVQAGSTEVFSRQFRGMHIDPSQAVETLMGLRNKLILINGTGDKRAILIPDGEVSCFPCKHPTNISATHVEVFVAKGSSARIHCYNIDEQLGRLVDNGSFRSKIYIAYLHALTSFCLPDKLTGYTGTEQALLILSSAAAFSVFNLSEADGNLLLNIASLTPLRGFYPKHLEEMQQVQWDKRLGFLSQHIHFHARVRGLLEQADRQLDISPRFVKKLDSLRNSNPKLTKRDMINCSWSRVPGFGAEEFTTLRDRVYESRDRLREEARSHATMTVSQAIS</sequence>